<dbReference type="GO" id="GO:0004386">
    <property type="term" value="F:helicase activity"/>
    <property type="evidence" value="ECO:0007669"/>
    <property type="project" value="UniProtKB-KW"/>
</dbReference>
<evidence type="ECO:0000259" key="23">
    <source>
        <dbReference type="PROSITE" id="PS50142"/>
    </source>
</evidence>
<evidence type="ECO:0000256" key="4">
    <source>
        <dbReference type="ARBA" id="ARBA00006673"/>
    </source>
</evidence>
<dbReference type="InterPro" id="IPR038248">
    <property type="entry name" value="Dicer_dimer_sf"/>
</dbReference>
<evidence type="ECO:0000256" key="19">
    <source>
        <dbReference type="ARBA" id="ARBA00035116"/>
    </source>
</evidence>
<evidence type="ECO:0000256" key="7">
    <source>
        <dbReference type="ARBA" id="ARBA00022723"/>
    </source>
</evidence>
<comment type="subcellular location">
    <subcellularLocation>
        <location evidence="3">Nucleus</location>
    </subcellularLocation>
</comment>
<keyword evidence="9" id="KW-0547">Nucleotide-binding</keyword>
<feature type="compositionally biased region" description="Basic and acidic residues" evidence="22">
    <location>
        <begin position="10"/>
        <end position="28"/>
    </location>
</feature>
<feature type="domain" description="C2H2-type" evidence="24">
    <location>
        <begin position="1841"/>
        <end position="1867"/>
    </location>
</feature>
<dbReference type="Gene3D" id="3.30.160.380">
    <property type="entry name" value="Dicer dimerisation domain"/>
    <property type="match status" value="1"/>
</dbReference>
<dbReference type="Gene3D" id="2.60.120.340">
    <property type="entry name" value="Nucleoplasmin core domain"/>
    <property type="match status" value="1"/>
</dbReference>
<dbReference type="InterPro" id="IPR027417">
    <property type="entry name" value="P-loop_NTPase"/>
</dbReference>
<dbReference type="Pfam" id="PF00636">
    <property type="entry name" value="Ribonuclease_3"/>
    <property type="match status" value="2"/>
</dbReference>
<dbReference type="InterPro" id="IPR000999">
    <property type="entry name" value="RNase_III_dom"/>
</dbReference>
<feature type="compositionally biased region" description="Basic and acidic residues" evidence="22">
    <location>
        <begin position="1687"/>
        <end position="1696"/>
    </location>
</feature>
<feature type="domain" description="Helicase C-terminal" evidence="26">
    <location>
        <begin position="348"/>
        <end position="509"/>
    </location>
</feature>
<dbReference type="GO" id="GO:0003723">
    <property type="term" value="F:RNA binding"/>
    <property type="evidence" value="ECO:0007669"/>
    <property type="project" value="UniProtKB-UniRule"/>
</dbReference>
<keyword evidence="13" id="KW-0067">ATP-binding</keyword>
<dbReference type="FunFam" id="3.40.50.300:FF:000420">
    <property type="entry name" value="Endoribonuclease dicer-like 1"/>
    <property type="match status" value="1"/>
</dbReference>
<evidence type="ECO:0000256" key="2">
    <source>
        <dbReference type="ARBA" id="ARBA00001946"/>
    </source>
</evidence>
<evidence type="ECO:0000256" key="3">
    <source>
        <dbReference type="ARBA" id="ARBA00004123"/>
    </source>
</evidence>
<dbReference type="Pfam" id="PF02170">
    <property type="entry name" value="PAZ"/>
    <property type="match status" value="1"/>
</dbReference>
<evidence type="ECO:0000259" key="24">
    <source>
        <dbReference type="PROSITE" id="PS50157"/>
    </source>
</evidence>
<evidence type="ECO:0000259" key="25">
    <source>
        <dbReference type="PROSITE" id="PS50821"/>
    </source>
</evidence>
<reference evidence="28" key="2">
    <citation type="submission" date="2018-05" db="EMBL/GenBank/DDBJ databases">
        <title>OmerRS3 (Oryza meridionalis Reference Sequence Version 3).</title>
        <authorList>
            <person name="Zhang J."/>
            <person name="Kudrna D."/>
            <person name="Lee S."/>
            <person name="Talag J."/>
            <person name="Welchert J."/>
            <person name="Wing R.A."/>
        </authorList>
    </citation>
    <scope>NUCLEOTIDE SEQUENCE [LARGE SCALE GENOMIC DNA]</scope>
    <source>
        <strain evidence="28">cv. OR44</strain>
    </source>
</reference>
<feature type="region of interest" description="Disordered" evidence="22">
    <location>
        <begin position="1687"/>
        <end position="1867"/>
    </location>
</feature>
<dbReference type="Gene3D" id="3.40.50.300">
    <property type="entry name" value="P-loop containing nucleotide triphosphate hydrolases"/>
    <property type="match status" value="2"/>
</dbReference>
<feature type="compositionally biased region" description="Polar residues" evidence="22">
    <location>
        <begin position="1836"/>
        <end position="1852"/>
    </location>
</feature>
<dbReference type="CDD" id="cd02844">
    <property type="entry name" value="PAZ_CAF_like"/>
    <property type="match status" value="1"/>
</dbReference>
<dbReference type="STRING" id="40149.A0A0E0CBX0"/>
<dbReference type="FunFam" id="1.10.1520.10:FF:000004">
    <property type="entry name" value="Endoribonuclease dicer-like 1"/>
    <property type="match status" value="1"/>
</dbReference>
<reference evidence="28" key="1">
    <citation type="submission" date="2015-04" db="UniProtKB">
        <authorList>
            <consortium name="EnsemblPlants"/>
        </authorList>
    </citation>
    <scope>IDENTIFICATION</scope>
</reference>
<dbReference type="GO" id="GO:0005524">
    <property type="term" value="F:ATP binding"/>
    <property type="evidence" value="ECO:0007669"/>
    <property type="project" value="UniProtKB-KW"/>
</dbReference>
<dbReference type="Gene3D" id="2.170.260.10">
    <property type="entry name" value="paz domain"/>
    <property type="match status" value="1"/>
</dbReference>
<dbReference type="PROSITE" id="PS00028">
    <property type="entry name" value="ZINC_FINGER_C2H2_1"/>
    <property type="match status" value="1"/>
</dbReference>
<feature type="region of interest" description="Disordered" evidence="22">
    <location>
        <begin position="1"/>
        <end position="28"/>
    </location>
</feature>
<keyword evidence="18" id="KW-0539">Nucleus</keyword>
<keyword evidence="17" id="KW-0464">Manganese</keyword>
<accession>A0A0E0CBX0</accession>
<comment type="cofactor">
    <cofactor evidence="1">
        <name>Mn(2+)</name>
        <dbReference type="ChEBI" id="CHEBI:29035"/>
    </cofactor>
</comment>
<dbReference type="PROSITE" id="PS50821">
    <property type="entry name" value="PAZ"/>
    <property type="match status" value="1"/>
</dbReference>
<dbReference type="SMART" id="SM00949">
    <property type="entry name" value="PAZ"/>
    <property type="match status" value="1"/>
</dbReference>
<dbReference type="Gene3D" id="1.10.1520.10">
    <property type="entry name" value="Ribonuclease III domain"/>
    <property type="match status" value="2"/>
</dbReference>
<evidence type="ECO:0000256" key="11">
    <source>
        <dbReference type="ARBA" id="ARBA00022801"/>
    </source>
</evidence>
<dbReference type="InterPro" id="IPR013087">
    <property type="entry name" value="Znf_C2H2_type"/>
</dbReference>
<organism evidence="28">
    <name type="scientific">Oryza meridionalis</name>
    <dbReference type="NCBI Taxonomy" id="40149"/>
    <lineage>
        <taxon>Eukaryota</taxon>
        <taxon>Viridiplantae</taxon>
        <taxon>Streptophyta</taxon>
        <taxon>Embryophyta</taxon>
        <taxon>Tracheophyta</taxon>
        <taxon>Spermatophyta</taxon>
        <taxon>Magnoliopsida</taxon>
        <taxon>Liliopsida</taxon>
        <taxon>Poales</taxon>
        <taxon>Poaceae</taxon>
        <taxon>BOP clade</taxon>
        <taxon>Oryzoideae</taxon>
        <taxon>Oryzeae</taxon>
        <taxon>Oryzinae</taxon>
        <taxon>Oryza</taxon>
    </lineage>
</organism>
<dbReference type="GO" id="GO:0008270">
    <property type="term" value="F:zinc ion binding"/>
    <property type="evidence" value="ECO:0007669"/>
    <property type="project" value="UniProtKB-KW"/>
</dbReference>
<keyword evidence="11" id="KW-0378">Hydrolase</keyword>
<evidence type="ECO:0000256" key="6">
    <source>
        <dbReference type="ARBA" id="ARBA00022722"/>
    </source>
</evidence>
<keyword evidence="12" id="KW-0347">Helicase</keyword>
<comment type="similarity">
    <text evidence="4">Belongs to the histone deacetylase HD2 family.</text>
</comment>
<dbReference type="Gramene" id="OMERI01G38250.1">
    <property type="protein sequence ID" value="OMERI01G38250.1"/>
    <property type="gene ID" value="OMERI01G38250"/>
</dbReference>
<evidence type="ECO:0000313" key="29">
    <source>
        <dbReference type="Proteomes" id="UP000008021"/>
    </source>
</evidence>
<dbReference type="SUPFAM" id="SSF69065">
    <property type="entry name" value="RNase III domain-like"/>
    <property type="match status" value="2"/>
</dbReference>
<evidence type="ECO:0000256" key="12">
    <source>
        <dbReference type="ARBA" id="ARBA00022806"/>
    </source>
</evidence>
<evidence type="ECO:0000313" key="28">
    <source>
        <dbReference type="EnsemblPlants" id="OMERI01G38250.1"/>
    </source>
</evidence>
<evidence type="ECO:0000259" key="27">
    <source>
        <dbReference type="PROSITE" id="PS51327"/>
    </source>
</evidence>
<dbReference type="SUPFAM" id="SSF101690">
    <property type="entry name" value="PAZ domain"/>
    <property type="match status" value="1"/>
</dbReference>
<feature type="compositionally biased region" description="Acidic residues" evidence="22">
    <location>
        <begin position="1746"/>
        <end position="1757"/>
    </location>
</feature>
<keyword evidence="6" id="KW-0540">Nuclease</keyword>
<feature type="compositionally biased region" description="Basic and acidic residues" evidence="22">
    <location>
        <begin position="1810"/>
        <end position="1823"/>
    </location>
</feature>
<evidence type="ECO:0000256" key="14">
    <source>
        <dbReference type="ARBA" id="ARBA00022842"/>
    </source>
</evidence>
<dbReference type="EnsemblPlants" id="OMERI01G38250.1">
    <property type="protein sequence ID" value="OMERI01G38250.1"/>
    <property type="gene ID" value="OMERI01G38250"/>
</dbReference>
<evidence type="ECO:0000256" key="17">
    <source>
        <dbReference type="ARBA" id="ARBA00023211"/>
    </source>
</evidence>
<keyword evidence="8" id="KW-0677">Repeat</keyword>
<evidence type="ECO:0000256" key="20">
    <source>
        <dbReference type="PROSITE-ProRule" id="PRU00042"/>
    </source>
</evidence>
<keyword evidence="7" id="KW-0479">Metal-binding</keyword>
<keyword evidence="20" id="KW-0862">Zinc</keyword>
<feature type="compositionally biased region" description="Low complexity" evidence="22">
    <location>
        <begin position="1736"/>
        <end position="1745"/>
    </location>
</feature>
<dbReference type="PROSITE" id="PS51194">
    <property type="entry name" value="HELICASE_CTER"/>
    <property type="match status" value="1"/>
</dbReference>
<dbReference type="Proteomes" id="UP000008021">
    <property type="component" value="Chromosome 1"/>
</dbReference>
<evidence type="ECO:0000256" key="5">
    <source>
        <dbReference type="ARBA" id="ARBA00011499"/>
    </source>
</evidence>
<dbReference type="GO" id="GO:0005634">
    <property type="term" value="C:nucleus"/>
    <property type="evidence" value="ECO:0007669"/>
    <property type="project" value="UniProtKB-SubCell"/>
</dbReference>
<evidence type="ECO:0000256" key="10">
    <source>
        <dbReference type="ARBA" id="ARBA00022759"/>
    </source>
</evidence>
<evidence type="ECO:0000256" key="1">
    <source>
        <dbReference type="ARBA" id="ARBA00001936"/>
    </source>
</evidence>
<dbReference type="CDD" id="cd00593">
    <property type="entry name" value="RIBOc"/>
    <property type="match status" value="2"/>
</dbReference>
<dbReference type="InterPro" id="IPR005034">
    <property type="entry name" value="Dicer_dimerisation"/>
</dbReference>
<dbReference type="InterPro" id="IPR036085">
    <property type="entry name" value="PAZ_dom_sf"/>
</dbReference>
<dbReference type="FunFam" id="1.10.1520.10:FF:000008">
    <property type="entry name" value="Dicer-like 104"/>
    <property type="match status" value="1"/>
</dbReference>
<evidence type="ECO:0000256" key="16">
    <source>
        <dbReference type="ARBA" id="ARBA00023158"/>
    </source>
</evidence>
<keyword evidence="10" id="KW-0255">Endonuclease</keyword>
<evidence type="ECO:0000256" key="8">
    <source>
        <dbReference type="ARBA" id="ARBA00022737"/>
    </source>
</evidence>
<dbReference type="InterPro" id="IPR003100">
    <property type="entry name" value="PAZ_dom"/>
</dbReference>
<keyword evidence="29" id="KW-1185">Reference proteome</keyword>
<dbReference type="Pfam" id="PF00271">
    <property type="entry name" value="Helicase_C"/>
    <property type="match status" value="1"/>
</dbReference>
<dbReference type="SMART" id="SM00535">
    <property type="entry name" value="RIBOc"/>
    <property type="match status" value="2"/>
</dbReference>
<dbReference type="SUPFAM" id="SSF52540">
    <property type="entry name" value="P-loop containing nucleoside triphosphate hydrolases"/>
    <property type="match status" value="1"/>
</dbReference>
<dbReference type="Pfam" id="PF00270">
    <property type="entry name" value="DEAD"/>
    <property type="match status" value="1"/>
</dbReference>
<dbReference type="Pfam" id="PF03368">
    <property type="entry name" value="Dicer_dimer"/>
    <property type="match status" value="1"/>
</dbReference>
<feature type="domain" description="PAZ" evidence="25">
    <location>
        <begin position="825"/>
        <end position="952"/>
    </location>
</feature>
<dbReference type="InterPro" id="IPR011545">
    <property type="entry name" value="DEAD/DEAH_box_helicase_dom"/>
</dbReference>
<keyword evidence="16" id="KW-0943">RNA-mediated gene silencing</keyword>
<name>A0A0E0CBX0_9ORYZ</name>
<evidence type="ECO:0000256" key="21">
    <source>
        <dbReference type="PROSITE-ProRule" id="PRU00657"/>
    </source>
</evidence>
<dbReference type="PROSITE" id="PS51327">
    <property type="entry name" value="DICER_DSRBF"/>
    <property type="match status" value="1"/>
</dbReference>
<dbReference type="PROSITE" id="PS50142">
    <property type="entry name" value="RNASE_3_2"/>
    <property type="match status" value="2"/>
</dbReference>
<evidence type="ECO:0000256" key="18">
    <source>
        <dbReference type="ARBA" id="ARBA00023242"/>
    </source>
</evidence>
<dbReference type="GO" id="GO:0005737">
    <property type="term" value="C:cytoplasm"/>
    <property type="evidence" value="ECO:0007669"/>
    <property type="project" value="TreeGrafter"/>
</dbReference>
<keyword evidence="15 21" id="KW-0694">RNA-binding</keyword>
<dbReference type="SMART" id="SM00490">
    <property type="entry name" value="HELICc"/>
    <property type="match status" value="1"/>
</dbReference>
<dbReference type="PANTHER" id="PTHR14950">
    <property type="entry name" value="DICER-RELATED"/>
    <property type="match status" value="1"/>
</dbReference>
<dbReference type="PROSITE" id="PS50157">
    <property type="entry name" value="ZINC_FINGER_C2H2_2"/>
    <property type="match status" value="1"/>
</dbReference>
<dbReference type="PANTHER" id="PTHR14950:SF46">
    <property type="entry name" value="ENDORIBONUCLEASE DICER HOMOLOG 3"/>
    <property type="match status" value="1"/>
</dbReference>
<dbReference type="HOGENOM" id="CLU_000907_4_4_1"/>
<feature type="domain" description="RNase III" evidence="23">
    <location>
        <begin position="977"/>
        <end position="1146"/>
    </location>
</feature>
<dbReference type="InterPro" id="IPR036389">
    <property type="entry name" value="RNase_III_sf"/>
</dbReference>
<dbReference type="PROSITE" id="PS00517">
    <property type="entry name" value="RNASE_3_1"/>
    <property type="match status" value="1"/>
</dbReference>
<evidence type="ECO:0000259" key="26">
    <source>
        <dbReference type="PROSITE" id="PS51194"/>
    </source>
</evidence>
<dbReference type="Gene3D" id="3.30.160.20">
    <property type="match status" value="1"/>
</dbReference>
<feature type="compositionally biased region" description="Basic residues" evidence="22">
    <location>
        <begin position="1857"/>
        <end position="1867"/>
    </location>
</feature>
<feature type="region of interest" description="Disordered" evidence="22">
    <location>
        <begin position="1453"/>
        <end position="1488"/>
    </location>
</feature>
<dbReference type="GO" id="GO:0010267">
    <property type="term" value="P:ta-siRNA processing"/>
    <property type="evidence" value="ECO:0007669"/>
    <property type="project" value="UniProtKB-ARBA"/>
</dbReference>
<dbReference type="eggNOG" id="KOG0701">
    <property type="taxonomic scope" value="Eukaryota"/>
</dbReference>
<keyword evidence="20" id="KW-0863">Zinc-finger</keyword>
<feature type="compositionally biased region" description="Acidic residues" evidence="22">
    <location>
        <begin position="1697"/>
        <end position="1735"/>
    </location>
</feature>
<evidence type="ECO:0000256" key="22">
    <source>
        <dbReference type="SAM" id="MobiDB-lite"/>
    </source>
</evidence>
<dbReference type="Pfam" id="PF17800">
    <property type="entry name" value="NPL"/>
    <property type="match status" value="1"/>
</dbReference>
<feature type="domain" description="RNase III" evidence="23">
    <location>
        <begin position="1187"/>
        <end position="1335"/>
    </location>
</feature>
<sequence length="1867" mass="206991">MAVNMNPLKRSSESSCQEHEAGKQKLQKRECQDFTPRRYQLDVYEVAMRRNTIAMLDTGAGKTMIAVMLIKEFGKINRTKNAGKVIIFLAPTVQLVAQQCEVIEINTDFEVEQYYGAKGVDQWTGNGHDTTGVPTSFTQCFLNLGHGVSSHLDCEDQFCELENLLDAKIYTVSDREEIEFCVPSAKEMYRYYDSKPVCFEDLSEELGVLCSKYDALITELQNKQSDMYKDAGDITKESKRRLSKSIAKICYCLDDVGLICASEATKICIERGQEKGWLKEVVDATDQKTDANGSRLFAENSALHMKFFEEALHLIDKRLQHGIDMLLNSESGCVEAAKTGYISPKLYELIQIFHSFSNSRHARCLIFVDRKITARVIDRTIKKIGHLAHFTVSFLTGGRSSVDALTPKMQKDTLDSFRSGKVNLLFTTDVAEEGIHVPECSCVIRFDLPRTTRSYVQSRGRARQEDSQYILMIERGNVKQNDLISAIVRSETSMVKIASSRESENLSPGFVPNEEINEYHVGTTGAKVTADSSISIVYRYCEKLPQDKCYSPKPTFEFTHHDDGYVCTLTLPPSAVLQILVGPKARNMHKAKQLVCLDACKKLHELGALDDHLCLSVEDPVPEIVSKTKGTGIGTTKRKELHGTTRIHAWSGNWVSKKTALKLQSYKMNFVCDQAGQIYSEFILLIDATLPDEVANLEIDLYLHDKMVKTSVSSCGLLELDAQQMEQAKLFQGLLFNGLFGKLFTRSKAPNAPREFILNKEDAFVWNTASVYMLLPTSPSFDSNVCINWSVIDEAATAVKLMRRIYSENKRELLGIFDSDQNVGDLIHLANKSCKANSLKDMVVLAVHTGKIYTALDITELSGDSAFDGASDKKECKFRTFAEYFKKKYGIVLRHPSQPLLVLKPSHNPHNLLSSKFRDEGNVVENMSNGTPVVNKRSNRVHMPPELLIPLDLPVEILRSFYLFPALMYRIESLTLASQLRSEIGYSDSNISSFLILEAITTLRCSEDFSMERLELLGDSVLKYAVSCHLFLKFPNKDEGQLSSIRCHMICNATLYKLGIERNVQGYIRDAAFDPRRWLAPGQLSIRPSPCECPVKSEVVTDDIHIIDDKAIVLGKACDKGHRWMCSKTIADCVEAIIGAYYAGGGLRAAMAVLKWLGIGAEIEEDLIVQAILSASVQTYLPKDNVFEMLEAKLGYSFSVKGLLVEALTHPSQQELGAKYCYERLEFLGDAVLDILLTRYLFNSHKDTNEGELTDLRSASVNNENFAQVAVKHNFHHFLQHSSGLLLDQITEYVNRLEGSSMDKLELLSDGLPKGPKVLGDIVESIAGAILLDTKLDLDVVWGIFEPLLSPIVTPENLELPPYRELIEWCGKHGYFVGINCRDQGDTVVATLDVQLKEVLLVRQGFSKKRKDAKAHASSLLLKDLEEKGLIIPKNASKTEQFEKHCGSTNPCNNLHVDEMDTQTPKPTKEKNAADSRNISDPPLGKPLHVIVKTSKGGPRIALYELCKKLQWPMPTMESEKVQPSSVCSSPGGSSQKATPQAFAFASTITLHIPNADVISLTGDGRADKKSSQDSAALFLLYELQRRGIEVKPGKAVSFNVDECVIHISQVALGETKKAGSENVVVSVKVDGKKTVIGNLSAKNHPQFMCDLFIGNVFELSHSSKTTNDENMSDICDIMGKHLGRPVAEEGKKDNSDDGMDLSSSDDDDSLDSSSSDDDDDESGDEDDGSDELPAEMESPSSMVESSEEEDGSDGQDESSSSMVSTDEEDESDEEDEIPEKPESSKLTAAGSTLSSGKKSKTATRFGQKTGDKNTHPAKEDGKTPAISKPNKETPESSGTHACKSCSKTFSGDKSLRSHQKARHPAK</sequence>
<feature type="compositionally biased region" description="Acidic residues" evidence="22">
    <location>
        <begin position="1766"/>
        <end position="1778"/>
    </location>
</feature>
<evidence type="ECO:0000256" key="15">
    <source>
        <dbReference type="ARBA" id="ARBA00022884"/>
    </source>
</evidence>
<comment type="similarity">
    <text evidence="19">Belongs to the helicase family. Dicer subfamily.</text>
</comment>
<evidence type="ECO:0000256" key="9">
    <source>
        <dbReference type="ARBA" id="ARBA00022741"/>
    </source>
</evidence>
<dbReference type="CDD" id="cd18802">
    <property type="entry name" value="SF2_C_dicer"/>
    <property type="match status" value="1"/>
</dbReference>
<dbReference type="FunFam" id="2.170.260.10:FF:000004">
    <property type="entry name" value="Dicer-like 104"/>
    <property type="match status" value="1"/>
</dbReference>
<feature type="domain" description="Dicer dsRNA-binding fold" evidence="27">
    <location>
        <begin position="533"/>
        <end position="623"/>
    </location>
</feature>
<protein>
    <submittedName>
        <fullName evidence="28">Uncharacterized protein</fullName>
    </submittedName>
</protein>
<dbReference type="InterPro" id="IPR041232">
    <property type="entry name" value="NPL"/>
</dbReference>
<evidence type="ECO:0000256" key="13">
    <source>
        <dbReference type="ARBA" id="ARBA00022840"/>
    </source>
</evidence>
<keyword evidence="14" id="KW-0460">Magnesium</keyword>
<dbReference type="InterPro" id="IPR001650">
    <property type="entry name" value="Helicase_C-like"/>
</dbReference>
<dbReference type="FunFam" id="3.30.160.380:FF:000001">
    <property type="entry name" value="Endoribonuclease dicer-like 1"/>
    <property type="match status" value="1"/>
</dbReference>
<comment type="subunit">
    <text evidence="5">May interact with ARGONAUTE1 or PINHEAD through their common PAZ domains.</text>
</comment>
<dbReference type="FunFam" id="3.30.160.20:FF:000038">
    <property type="entry name" value="Dicer-like 104"/>
    <property type="match status" value="1"/>
</dbReference>
<proteinExistence type="inferred from homology"/>
<comment type="cofactor">
    <cofactor evidence="2">
        <name>Mg(2+)</name>
        <dbReference type="ChEBI" id="CHEBI:18420"/>
    </cofactor>
</comment>
<dbReference type="GO" id="GO:0004525">
    <property type="term" value="F:ribonuclease III activity"/>
    <property type="evidence" value="ECO:0007669"/>
    <property type="project" value="InterPro"/>
</dbReference>